<comment type="function">
    <text evidence="9">Phosphorylates Ins(1,3,4,5,6)P5 at position 2 to form Ins(1,2,3,4,5,6)P6 (InsP6 or phytate).</text>
</comment>
<proteinExistence type="inferred from homology"/>
<evidence type="ECO:0000256" key="5">
    <source>
        <dbReference type="ARBA" id="ARBA00022679"/>
    </source>
</evidence>
<dbReference type="PANTHER" id="PTHR14456">
    <property type="entry name" value="INOSITOL POLYPHOSPHATE KINASE 1"/>
    <property type="match status" value="1"/>
</dbReference>
<evidence type="ECO:0000256" key="6">
    <source>
        <dbReference type="ARBA" id="ARBA00022741"/>
    </source>
</evidence>
<evidence type="ECO:0000256" key="9">
    <source>
        <dbReference type="RuleBase" id="RU364126"/>
    </source>
</evidence>
<gene>
    <name evidence="10" type="ORF">NKR19_g3315</name>
</gene>
<evidence type="ECO:0000313" key="10">
    <source>
        <dbReference type="EMBL" id="KAJ9158446.1"/>
    </source>
</evidence>
<dbReference type="InterPro" id="IPR009286">
    <property type="entry name" value="Ins_P5_2-kin"/>
</dbReference>
<dbReference type="GO" id="GO:0032958">
    <property type="term" value="P:inositol phosphate biosynthetic process"/>
    <property type="evidence" value="ECO:0007669"/>
    <property type="project" value="TreeGrafter"/>
</dbReference>
<organism evidence="10 11">
    <name type="scientific">Coniochaeta hoffmannii</name>
    <dbReference type="NCBI Taxonomy" id="91930"/>
    <lineage>
        <taxon>Eukaryota</taxon>
        <taxon>Fungi</taxon>
        <taxon>Dikarya</taxon>
        <taxon>Ascomycota</taxon>
        <taxon>Pezizomycotina</taxon>
        <taxon>Sordariomycetes</taxon>
        <taxon>Sordariomycetidae</taxon>
        <taxon>Coniochaetales</taxon>
        <taxon>Coniochaetaceae</taxon>
        <taxon>Coniochaeta</taxon>
    </lineage>
</organism>
<protein>
    <recommendedName>
        <fullName evidence="4 9">Inositol-pentakisphosphate 2-kinase</fullName>
        <ecNumber evidence="3 9">2.7.1.158</ecNumber>
    </recommendedName>
</protein>
<reference evidence="10" key="1">
    <citation type="submission" date="2022-07" db="EMBL/GenBank/DDBJ databases">
        <title>Fungi with potential for degradation of polypropylene.</title>
        <authorList>
            <person name="Gostincar C."/>
        </authorList>
    </citation>
    <scope>NUCLEOTIDE SEQUENCE</scope>
    <source>
        <strain evidence="10">EXF-13287</strain>
    </source>
</reference>
<dbReference type="Pfam" id="PF06090">
    <property type="entry name" value="Ins_P5_2-kin"/>
    <property type="match status" value="2"/>
</dbReference>
<evidence type="ECO:0000256" key="7">
    <source>
        <dbReference type="ARBA" id="ARBA00022777"/>
    </source>
</evidence>
<keyword evidence="6 9" id="KW-0547">Nucleotide-binding</keyword>
<dbReference type="GO" id="GO:0005524">
    <property type="term" value="F:ATP binding"/>
    <property type="evidence" value="ECO:0007669"/>
    <property type="project" value="UniProtKB-KW"/>
</dbReference>
<dbReference type="PANTHER" id="PTHR14456:SF2">
    <property type="entry name" value="INOSITOL-PENTAKISPHOSPHATE 2-KINASE"/>
    <property type="match status" value="1"/>
</dbReference>
<dbReference type="Proteomes" id="UP001174691">
    <property type="component" value="Unassembled WGS sequence"/>
</dbReference>
<dbReference type="GO" id="GO:0035299">
    <property type="term" value="F:inositol-1,3,4,5,6-pentakisphosphate 2-kinase activity"/>
    <property type="evidence" value="ECO:0007669"/>
    <property type="project" value="UniProtKB-EC"/>
</dbReference>
<evidence type="ECO:0000256" key="2">
    <source>
        <dbReference type="ARBA" id="ARBA00008305"/>
    </source>
</evidence>
<dbReference type="EMBL" id="JANBVN010000036">
    <property type="protein sequence ID" value="KAJ9158446.1"/>
    <property type="molecule type" value="Genomic_DNA"/>
</dbReference>
<keyword evidence="8 9" id="KW-0067">ATP-binding</keyword>
<comment type="function">
    <text evidence="1">Has kinase activity and phosphorylates inositol-1,3,4,5,6-pentakisphosphate (Ins(1,3,4,5,6)P5) to produce 1,2,3,4,5,6-hexakisphosphate (InsP6), also known as phytate.</text>
</comment>
<evidence type="ECO:0000256" key="4">
    <source>
        <dbReference type="ARBA" id="ARBA00014846"/>
    </source>
</evidence>
<sequence>MPNDKTVLPPDCQADFIGEGAANVVFHVRLPRGGPAFPGYLLRVPKAGTSAFSYEELQEYWEKTVAPLFEDGRLLVKQSLISLKGSGIVPKLNATLAEVGATRRQDFQGSRVADVECGMLVQDMRGRDAHDLVLEFKPKWLSQSPAAPPDATRCRNCAREAYRANKDGKTLGSTGRAPLCPLKLVHLRETACDHEQAGHKGQENPDCEICATAAALLLRSRHSADQSHIAPYKARLAHWIRRNELLPLLRRLQVACDAGLESDRELNMTMRDCTCFVRMSSKPGTPVDARLGDLDRKNGAAKRAYWEEMERKLAEGGYYEGKEVPRQRTTCWLERGLKTQERREAME</sequence>
<comment type="catalytic activity">
    <reaction evidence="9">
        <text>1D-myo-inositol 1,3,4,5,6-pentakisphosphate + ATP = 1D-myo-inositol hexakisphosphate + ADP + H(+)</text>
        <dbReference type="Rhea" id="RHEA:20313"/>
        <dbReference type="ChEBI" id="CHEBI:15378"/>
        <dbReference type="ChEBI" id="CHEBI:30616"/>
        <dbReference type="ChEBI" id="CHEBI:57733"/>
        <dbReference type="ChEBI" id="CHEBI:58130"/>
        <dbReference type="ChEBI" id="CHEBI:456216"/>
        <dbReference type="EC" id="2.7.1.158"/>
    </reaction>
</comment>
<dbReference type="AlphaFoldDB" id="A0AA38SEZ6"/>
<dbReference type="GO" id="GO:0005634">
    <property type="term" value="C:nucleus"/>
    <property type="evidence" value="ECO:0007669"/>
    <property type="project" value="TreeGrafter"/>
</dbReference>
<comment type="caution">
    <text evidence="10">The sequence shown here is derived from an EMBL/GenBank/DDBJ whole genome shotgun (WGS) entry which is preliminary data.</text>
</comment>
<evidence type="ECO:0000256" key="8">
    <source>
        <dbReference type="ARBA" id="ARBA00022840"/>
    </source>
</evidence>
<comment type="similarity">
    <text evidence="2">Belongs to the IPK1 type 1 family.</text>
</comment>
<keyword evidence="11" id="KW-1185">Reference proteome</keyword>
<evidence type="ECO:0000256" key="1">
    <source>
        <dbReference type="ARBA" id="ARBA00003979"/>
    </source>
</evidence>
<accession>A0AA38SEZ6</accession>
<dbReference type="EC" id="2.7.1.158" evidence="3 9"/>
<keyword evidence="5 9" id="KW-0808">Transferase</keyword>
<name>A0AA38SEZ6_9PEZI</name>
<comment type="domain">
    <text evidence="9">The EXKPK motif is conserved in inositol-pentakisphosphate 2-kinases of both family 1 and 2.</text>
</comment>
<keyword evidence="7 9" id="KW-0418">Kinase</keyword>
<evidence type="ECO:0000313" key="11">
    <source>
        <dbReference type="Proteomes" id="UP001174691"/>
    </source>
</evidence>
<evidence type="ECO:0000256" key="3">
    <source>
        <dbReference type="ARBA" id="ARBA00012023"/>
    </source>
</evidence>